<proteinExistence type="inferred from homology"/>
<feature type="domain" description="AMP-binding enzyme C-terminal" evidence="3">
    <location>
        <begin position="509"/>
        <end position="588"/>
    </location>
</feature>
<dbReference type="Pfam" id="PF00501">
    <property type="entry name" value="AMP-binding"/>
    <property type="match status" value="1"/>
</dbReference>
<dbReference type="SUPFAM" id="SSF56801">
    <property type="entry name" value="Acetyl-CoA synthetase-like"/>
    <property type="match status" value="1"/>
</dbReference>
<reference evidence="5" key="1">
    <citation type="journal article" date="2014" name="Int. J. Syst. Evol. Microbiol.">
        <title>Complete genome sequence of Corynebacterium casei LMG S-19264T (=DSM 44701T), isolated from a smear-ripened cheese.</title>
        <authorList>
            <consortium name="US DOE Joint Genome Institute (JGI-PGF)"/>
            <person name="Walter F."/>
            <person name="Albersmeier A."/>
            <person name="Kalinowski J."/>
            <person name="Ruckert C."/>
        </authorList>
    </citation>
    <scope>NUCLEOTIDE SEQUENCE</scope>
    <source>
        <strain evidence="5">CGMCC 1.15958</strain>
    </source>
</reference>
<evidence type="ECO:0000259" key="4">
    <source>
        <dbReference type="Pfam" id="PF16177"/>
    </source>
</evidence>
<dbReference type="CDD" id="cd05967">
    <property type="entry name" value="PrpE"/>
    <property type="match status" value="1"/>
</dbReference>
<evidence type="ECO:0000259" key="3">
    <source>
        <dbReference type="Pfam" id="PF13193"/>
    </source>
</evidence>
<protein>
    <submittedName>
        <fullName evidence="5">Propionyl-CoA synthetase</fullName>
    </submittedName>
</protein>
<dbReference type="NCBIfam" id="NF001208">
    <property type="entry name" value="PRK00174.1"/>
    <property type="match status" value="1"/>
</dbReference>
<dbReference type="PANTHER" id="PTHR43347:SF3">
    <property type="entry name" value="ACYL-COA SYNTHETASE SHORT-CHAIN FAMILY MEMBER 3, MITOCHONDRIAL"/>
    <property type="match status" value="1"/>
</dbReference>
<keyword evidence="6" id="KW-1185">Reference proteome</keyword>
<accession>A0A916YT47</accession>
<feature type="domain" description="Acetyl-coenzyme A synthetase N-terminal" evidence="4">
    <location>
        <begin position="3"/>
        <end position="56"/>
    </location>
</feature>
<dbReference type="AlphaFoldDB" id="A0A916YT47"/>
<dbReference type="Pfam" id="PF13193">
    <property type="entry name" value="AMP-binding_C"/>
    <property type="match status" value="1"/>
</dbReference>
<dbReference type="FunFam" id="3.40.50.12780:FF:000011">
    <property type="entry name" value="Acetyl-coenzyme A synthetase 2-like, mitochondrial"/>
    <property type="match status" value="1"/>
</dbReference>
<comment type="similarity">
    <text evidence="1">Belongs to the ATP-dependent AMP-binding enzyme family.</text>
</comment>
<dbReference type="Gene3D" id="3.30.300.30">
    <property type="match status" value="1"/>
</dbReference>
<dbReference type="InterPro" id="IPR020845">
    <property type="entry name" value="AMP-binding_CS"/>
</dbReference>
<evidence type="ECO:0000256" key="1">
    <source>
        <dbReference type="ARBA" id="ARBA00006432"/>
    </source>
</evidence>
<feature type="domain" description="AMP-dependent synthetase/ligase" evidence="2">
    <location>
        <begin position="64"/>
        <end position="445"/>
    </location>
</feature>
<comment type="caution">
    <text evidence="5">The sequence shown here is derived from an EMBL/GenBank/DDBJ whole genome shotgun (WGS) entry which is preliminary data.</text>
</comment>
<dbReference type="InterPro" id="IPR042099">
    <property type="entry name" value="ANL_N_sf"/>
</dbReference>
<dbReference type="InterPro" id="IPR025110">
    <property type="entry name" value="AMP-bd_C"/>
</dbReference>
<dbReference type="GO" id="GO:0070013">
    <property type="term" value="C:intracellular organelle lumen"/>
    <property type="evidence" value="ECO:0007669"/>
    <property type="project" value="UniProtKB-ARBA"/>
</dbReference>
<dbReference type="Proteomes" id="UP000609064">
    <property type="component" value="Unassembled WGS sequence"/>
</dbReference>
<reference evidence="5" key="2">
    <citation type="submission" date="2020-09" db="EMBL/GenBank/DDBJ databases">
        <authorList>
            <person name="Sun Q."/>
            <person name="Zhou Y."/>
        </authorList>
    </citation>
    <scope>NUCLEOTIDE SEQUENCE</scope>
    <source>
        <strain evidence="5">CGMCC 1.15958</strain>
    </source>
</reference>
<dbReference type="FunFam" id="3.30.300.30:FF:000017">
    <property type="entry name" value="Acyl-CoA synthetase short-chain family member 3"/>
    <property type="match status" value="1"/>
</dbReference>
<name>A0A916YT47_9BACT</name>
<dbReference type="EMBL" id="BMKK01000004">
    <property type="protein sequence ID" value="GGD59228.1"/>
    <property type="molecule type" value="Genomic_DNA"/>
</dbReference>
<dbReference type="GO" id="GO:0050218">
    <property type="term" value="F:propionate-CoA ligase activity"/>
    <property type="evidence" value="ECO:0007669"/>
    <property type="project" value="TreeGrafter"/>
</dbReference>
<dbReference type="PROSITE" id="PS00455">
    <property type="entry name" value="AMP_BINDING"/>
    <property type="match status" value="1"/>
</dbReference>
<evidence type="ECO:0000313" key="6">
    <source>
        <dbReference type="Proteomes" id="UP000609064"/>
    </source>
</evidence>
<dbReference type="InterPro" id="IPR000873">
    <property type="entry name" value="AMP-dep_synth/lig_dom"/>
</dbReference>
<dbReference type="InterPro" id="IPR045851">
    <property type="entry name" value="AMP-bd_C_sf"/>
</dbReference>
<dbReference type="PANTHER" id="PTHR43347">
    <property type="entry name" value="ACYL-COA SYNTHETASE"/>
    <property type="match status" value="1"/>
</dbReference>
<gene>
    <name evidence="5" type="ORF">GCM10011514_23990</name>
</gene>
<evidence type="ECO:0000313" key="5">
    <source>
        <dbReference type="EMBL" id="GGD59228.1"/>
    </source>
</evidence>
<organism evidence="5 6">
    <name type="scientific">Emticicia aquatilis</name>
    <dbReference type="NCBI Taxonomy" id="1537369"/>
    <lineage>
        <taxon>Bacteria</taxon>
        <taxon>Pseudomonadati</taxon>
        <taxon>Bacteroidota</taxon>
        <taxon>Cytophagia</taxon>
        <taxon>Cytophagales</taxon>
        <taxon>Leadbetterellaceae</taxon>
        <taxon>Emticicia</taxon>
    </lineage>
</organism>
<dbReference type="Pfam" id="PF16177">
    <property type="entry name" value="ACAS_N"/>
    <property type="match status" value="1"/>
</dbReference>
<evidence type="ECO:0000259" key="2">
    <source>
        <dbReference type="Pfam" id="PF00501"/>
    </source>
</evidence>
<dbReference type="Gene3D" id="3.40.50.12780">
    <property type="entry name" value="N-terminal domain of ligase-like"/>
    <property type="match status" value="1"/>
</dbReference>
<sequence>MNYDSFYRRSIDQPEAFWAEQADKIAWYEKPKTILSQDKNGFYRWFEGGLMNSCYLAVDYHVEQGRGDKTAIIYDSAATKKVVKYSYVQVQTEVAKIAGALQTLGVCKGDTVVLYMPMIPEAAFSMLACARLGAVHSVVFGGFAPHELAIRIDDARPNVIISASCGIEFDKVIPYKPLLDEAIHLAEHKVSNCLIFQRPILQASMVDGRDIDFISYVNASKSVDCVAVNATDPLYVLYTSGTTGKPKGIVRDNGGHAVALNFSMEYIYDVKPNEVFWAASDVGWVVGHSYIVYAPLIYGCTTVFFEGKPVRNPDAGTFWRVIEDHKVNVFFTAPTAFRAIKKEDAEAKLKTKYDTSSLKSIFVAGERCDPPTLEWLQQIAQVPIIDHWWQTESGWGIVANMMGVERFPVKAGSATKPVCGFDVQVLGENGQQLGANEEGYVCIKLPLPPSCLPTLWNDDERFITSYLNKFDGYYLTGDGGYIDEDGYVFIMGRVDDVINVAGHRLSTGEMEEIVGSHKAVAECAVVGITDELRGQRPIGLVVLKDGADFTQDEMEHELVQLIREQIGAVAFFRNAVVVKRLPKTRSGKILRKTIRQIIDGEQFTVPSTIDDVNILTEIEECIRNRKIGVFQSEAKQAS</sequence>
<dbReference type="InterPro" id="IPR032387">
    <property type="entry name" value="ACAS_N"/>
</dbReference>